<gene>
    <name evidence="1" type="ORF">MML48_1g18676</name>
</gene>
<comment type="caution">
    <text evidence="1">The sequence shown here is derived from an EMBL/GenBank/DDBJ whole genome shotgun (WGS) entry which is preliminary data.</text>
</comment>
<protein>
    <submittedName>
        <fullName evidence="1">Homeobox protein six</fullName>
    </submittedName>
</protein>
<dbReference type="Proteomes" id="UP001056778">
    <property type="component" value="Chromosome 1"/>
</dbReference>
<proteinExistence type="predicted"/>
<keyword evidence="1" id="KW-0371">Homeobox</keyword>
<name>A0ACB9TX25_HOLOL</name>
<organism evidence="1 2">
    <name type="scientific">Holotrichia oblita</name>
    <name type="common">Chafer beetle</name>
    <dbReference type="NCBI Taxonomy" id="644536"/>
    <lineage>
        <taxon>Eukaryota</taxon>
        <taxon>Metazoa</taxon>
        <taxon>Ecdysozoa</taxon>
        <taxon>Arthropoda</taxon>
        <taxon>Hexapoda</taxon>
        <taxon>Insecta</taxon>
        <taxon>Pterygota</taxon>
        <taxon>Neoptera</taxon>
        <taxon>Endopterygota</taxon>
        <taxon>Coleoptera</taxon>
        <taxon>Polyphaga</taxon>
        <taxon>Scarabaeiformia</taxon>
        <taxon>Scarabaeidae</taxon>
        <taxon>Melolonthinae</taxon>
        <taxon>Holotrichia</taxon>
    </lineage>
</organism>
<evidence type="ECO:0000313" key="1">
    <source>
        <dbReference type="EMBL" id="KAI4471414.1"/>
    </source>
</evidence>
<sequence length="705" mass="80762">MEVDATSTSSDSSSLQYNNINTNFYTENIYLSQGARRAEFDGYFGKDFYGKSDKGRGDFFVASKKDNFPTSTLNNTANTNNNSNNNNSLKTKSEDFGKKNQSYPFVSGYSKKLDDFVDSMKTLEYFNKKTESSNSIHLNNLDGFGKKSISFSPDQVQCMCEALHQRGDIDRLATFLWSLPPSELLRGNESILRARAAVAFHRGSFHELYAILESHTFHQRWHTDLQNLWFKAHYREAEKVRGRPLGNILFTPTDKHAILEAHNRLRNEIAAGRKYFTFRRVTVGDMRLINYNDELEHVARCWVRRCFYSPDPCPRTEHYPNVKQNVYQMDISVLWGCNYMQMIDAALTSWWNEFQSLHYNLLNCVDHGNCSGQLSQVLWSKNIFIGCAMVKYLQVRTDKCLLACNYAPGYIRGPLFDLGPIAARCRGQARDFDSLCAIQYCHIYCTINGATVQHSACRSCGLLKECMKTDYGEHHTGTPTKQHILDAHNVIRNGLVSGAITLGFSHEMKIAYMAYVNYSNELERLAFCWLRKCKGIQDPCPRTETFPYVQQKIFNSRRRNCNYETMIRDALAYWYSKIIKSKSLSYICSKPTTDQTGVGCDTKFNQILYGNTSLVGCALIRNGRNFGRLVKTCTLACNYAPGYLPTFKTLYIEGQPASQCGYHESKYPYLCGKQFEISNAPIKRLPNNKLLLLSIYLLIKFLFNI</sequence>
<reference evidence="1" key="1">
    <citation type="submission" date="2022-04" db="EMBL/GenBank/DDBJ databases">
        <title>Chromosome-scale genome assembly of Holotrichia oblita Faldermann.</title>
        <authorList>
            <person name="Rongchong L."/>
        </authorList>
    </citation>
    <scope>NUCLEOTIDE SEQUENCE</scope>
    <source>
        <strain evidence="1">81SQS9</strain>
    </source>
</reference>
<keyword evidence="2" id="KW-1185">Reference proteome</keyword>
<keyword evidence="1" id="KW-0238">DNA-binding</keyword>
<dbReference type="EMBL" id="CM043015">
    <property type="protein sequence ID" value="KAI4471414.1"/>
    <property type="molecule type" value="Genomic_DNA"/>
</dbReference>
<evidence type="ECO:0000313" key="2">
    <source>
        <dbReference type="Proteomes" id="UP001056778"/>
    </source>
</evidence>
<accession>A0ACB9TX25</accession>